<dbReference type="InterPro" id="IPR052042">
    <property type="entry name" value="Tail_sheath_structural"/>
</dbReference>
<dbReference type="STRING" id="33995.KOEU_27130"/>
<organism evidence="1 2">
    <name type="scientific">Komagataeibacter europaeus</name>
    <name type="common">Gluconacetobacter europaeus</name>
    <dbReference type="NCBI Taxonomy" id="33995"/>
    <lineage>
        <taxon>Bacteria</taxon>
        <taxon>Pseudomonadati</taxon>
        <taxon>Pseudomonadota</taxon>
        <taxon>Alphaproteobacteria</taxon>
        <taxon>Acetobacterales</taxon>
        <taxon>Acetobacteraceae</taxon>
        <taxon>Komagataeibacter</taxon>
    </lineage>
</organism>
<protein>
    <submittedName>
        <fullName evidence="1">Phage tail sheath protein</fullName>
    </submittedName>
</protein>
<sequence>MTIYQSGQLNTNSLNVPDLYVQVQRPQTLALNGVPSGRIGLVGTAAWGPVGTPVIVGAMGDCLSAFGPKQALSSDIGTAVNIALLQGAADFRCVRVTDGTDAAATVTQDGIITTNYTLAINHAVLGSRTYRGATWAVLAAAVAADSTALVRVTLPSTVPALAAGTVTLAGGVDGGVPGTAAFVGTDGVTRTGLYALRGQGCALGLLHGVSDSTSWTTQAAFGLSEGVYMIACGPAGDTIANAAAMKAAAGVDSYAIKLMFGDWLWWDDDANGDMLVPPQAFVAGILGSLSPEQSSLNRELSGVIGSQKAGLVSSGQAATYSTAELSALFGAGIDVICNPAPGGSYWAVRGGINTSSDGDTDDDSYTRLTNYIAETISSGMGAFVGAVISTTLFGDIRAVLLGTLSNMVGGGILGATTDYAVVCDTSNNPQSATALGYVRADVQVRYQGINRFFVVNLQGGASVTVSTATPAA</sequence>
<comment type="caution">
    <text evidence="1">The sequence shown here is derived from an EMBL/GenBank/DDBJ whole genome shotgun (WGS) entry which is preliminary data.</text>
</comment>
<name>A0A0M0EFT4_KOMEU</name>
<gene>
    <name evidence="1" type="ORF">KOEU_27130</name>
</gene>
<dbReference type="AlphaFoldDB" id="A0A0M0EFT4"/>
<dbReference type="Gene3D" id="3.40.50.11780">
    <property type="match status" value="1"/>
</dbReference>
<dbReference type="PATRIC" id="fig|33995.3.peg.3009"/>
<evidence type="ECO:0000313" key="2">
    <source>
        <dbReference type="Proteomes" id="UP000037566"/>
    </source>
</evidence>
<keyword evidence="2" id="KW-1185">Reference proteome</keyword>
<dbReference type="EMBL" id="LHUQ01000020">
    <property type="protein sequence ID" value="KON63806.1"/>
    <property type="molecule type" value="Genomic_DNA"/>
</dbReference>
<dbReference type="Proteomes" id="UP000037566">
    <property type="component" value="Unassembled WGS sequence"/>
</dbReference>
<dbReference type="PANTHER" id="PTHR35861:SF2">
    <property type="entry name" value="FELS-2 PROPHAGE PROTEIN"/>
    <property type="match status" value="1"/>
</dbReference>
<proteinExistence type="predicted"/>
<dbReference type="OrthoDB" id="8146758at2"/>
<accession>A0A0M0EFT4</accession>
<evidence type="ECO:0000313" key="1">
    <source>
        <dbReference type="EMBL" id="KON63806.1"/>
    </source>
</evidence>
<reference evidence="1" key="1">
    <citation type="submission" date="2015-08" db="EMBL/GenBank/DDBJ databases">
        <title>Draft genome sequence of Komagataeibacter europaeus CECT 8546 a cellulose producer strain from vinegar produced by the traditional method.</title>
        <authorList>
            <person name="Poehlein A."/>
            <person name="Valera M.J."/>
            <person name="Haack F.S."/>
            <person name="Mas A."/>
            <person name="Daniel R."/>
            <person name="Streit W.R."/>
            <person name="Mateo E."/>
        </authorList>
    </citation>
    <scope>NUCLEOTIDE SEQUENCE [LARGE SCALE GENOMIC DNA]</scope>
    <source>
        <strain evidence="1">CECT 8546</strain>
    </source>
</reference>
<dbReference type="RefSeq" id="WP_053323685.1">
    <property type="nucleotide sequence ID" value="NZ_LHUQ01000020.1"/>
</dbReference>
<dbReference type="PANTHER" id="PTHR35861">
    <property type="match status" value="1"/>
</dbReference>